<evidence type="ECO:0000313" key="5">
    <source>
        <dbReference type="EMBL" id="KAH0464416.1"/>
    </source>
</evidence>
<dbReference type="FunFam" id="3.40.50.1820:FF:000072">
    <property type="entry name" value="Serine carboxypeptidase-like 19"/>
    <property type="match status" value="1"/>
</dbReference>
<protein>
    <recommendedName>
        <fullName evidence="7">Serine carboxypeptidase-like 18</fullName>
    </recommendedName>
</protein>
<proteinExistence type="inferred from homology"/>
<comment type="similarity">
    <text evidence="1">Belongs to the peptidase S10 family.</text>
</comment>
<dbReference type="SUPFAM" id="SSF53474">
    <property type="entry name" value="alpha/beta-Hydrolases"/>
    <property type="match status" value="1"/>
</dbReference>
<dbReference type="GO" id="GO:0016747">
    <property type="term" value="F:acyltransferase activity, transferring groups other than amino-acyl groups"/>
    <property type="evidence" value="ECO:0007669"/>
    <property type="project" value="TreeGrafter"/>
</dbReference>
<name>A0AAV7H5N9_DENCH</name>
<organism evidence="5 6">
    <name type="scientific">Dendrobium chrysotoxum</name>
    <name type="common">Orchid</name>
    <dbReference type="NCBI Taxonomy" id="161865"/>
    <lineage>
        <taxon>Eukaryota</taxon>
        <taxon>Viridiplantae</taxon>
        <taxon>Streptophyta</taxon>
        <taxon>Embryophyta</taxon>
        <taxon>Tracheophyta</taxon>
        <taxon>Spermatophyta</taxon>
        <taxon>Magnoliopsida</taxon>
        <taxon>Liliopsida</taxon>
        <taxon>Asparagales</taxon>
        <taxon>Orchidaceae</taxon>
        <taxon>Epidendroideae</taxon>
        <taxon>Malaxideae</taxon>
        <taxon>Dendrobiinae</taxon>
        <taxon>Dendrobium</taxon>
    </lineage>
</organism>
<dbReference type="InterPro" id="IPR029058">
    <property type="entry name" value="AB_hydrolase_fold"/>
</dbReference>
<dbReference type="GO" id="GO:0006508">
    <property type="term" value="P:proteolysis"/>
    <property type="evidence" value="ECO:0007669"/>
    <property type="project" value="InterPro"/>
</dbReference>
<keyword evidence="6" id="KW-1185">Reference proteome</keyword>
<sequence>MLLFIFFLCIIKWFLLASAAFKVTHLPGFLQESALPFHLETGYIEVDEVYGVELFYYFIESERNPSEDPLLLWLTGGPGCSGFCALVLEIGPLKFISKRYNGSLPNLVYHPYSWTKISNIIFLDSPVGSGFSFSNHPQGYEIGDKSWSKHAIIFLRKWLIDHQQFLSNPLYIAGDSYAGKVVPLVGYMIGNPMTGELIDFNARVPFAFGMGIISEELYQRIDENCKGEDYVNPKSSPCASLLQIFEDFKSELMEEQILEPKCSFDAPKPKYTAGTRRSMIVQKSNTVLFWPRIPELKCRTYAYYLMYIWANSNIVQEALNVKKGTVKEWHRCNDGLNYIKDISSNLIYQVNITTSGYRALVYSSDHDMIVPFVGTKEWVKSLKFSITDRWRSWHVGGQVAGYTESYSNNLTFATVKGAGHTAPEYKAKECLAMFRRWISHSLL</sequence>
<dbReference type="AlphaFoldDB" id="A0AAV7H5N9"/>
<evidence type="ECO:0000313" key="6">
    <source>
        <dbReference type="Proteomes" id="UP000775213"/>
    </source>
</evidence>
<keyword evidence="2 4" id="KW-0732">Signal</keyword>
<feature type="signal peptide" evidence="4">
    <location>
        <begin position="1"/>
        <end position="19"/>
    </location>
</feature>
<dbReference type="Gene3D" id="3.40.50.1820">
    <property type="entry name" value="alpha/beta hydrolase"/>
    <property type="match status" value="1"/>
</dbReference>
<dbReference type="PANTHER" id="PTHR11802">
    <property type="entry name" value="SERINE PROTEASE FAMILY S10 SERINE CARBOXYPEPTIDASE"/>
    <property type="match status" value="1"/>
</dbReference>
<dbReference type="InterPro" id="IPR033124">
    <property type="entry name" value="Ser_caboxypep_his_AS"/>
</dbReference>
<gene>
    <name evidence="5" type="ORF">IEQ34_007202</name>
</gene>
<accession>A0AAV7H5N9</accession>
<dbReference type="Proteomes" id="UP000775213">
    <property type="component" value="Unassembled WGS sequence"/>
</dbReference>
<reference evidence="5 6" key="1">
    <citation type="journal article" date="2021" name="Hortic Res">
        <title>Chromosome-scale assembly of the Dendrobium chrysotoxum genome enhances the understanding of orchid evolution.</title>
        <authorList>
            <person name="Zhang Y."/>
            <person name="Zhang G.Q."/>
            <person name="Zhang D."/>
            <person name="Liu X.D."/>
            <person name="Xu X.Y."/>
            <person name="Sun W.H."/>
            <person name="Yu X."/>
            <person name="Zhu X."/>
            <person name="Wang Z.W."/>
            <person name="Zhao X."/>
            <person name="Zhong W.Y."/>
            <person name="Chen H."/>
            <person name="Yin W.L."/>
            <person name="Huang T."/>
            <person name="Niu S.C."/>
            <person name="Liu Z.J."/>
        </authorList>
    </citation>
    <scope>NUCLEOTIDE SEQUENCE [LARGE SCALE GENOMIC DNA]</scope>
    <source>
        <strain evidence="5">Lindl</strain>
    </source>
</reference>
<evidence type="ECO:0000256" key="1">
    <source>
        <dbReference type="ARBA" id="ARBA00009431"/>
    </source>
</evidence>
<dbReference type="Gene3D" id="3.40.50.12670">
    <property type="match status" value="1"/>
</dbReference>
<dbReference type="GO" id="GO:0019748">
    <property type="term" value="P:secondary metabolic process"/>
    <property type="evidence" value="ECO:0007669"/>
    <property type="project" value="TreeGrafter"/>
</dbReference>
<dbReference type="PROSITE" id="PS00560">
    <property type="entry name" value="CARBOXYPEPT_SER_HIS"/>
    <property type="match status" value="1"/>
</dbReference>
<dbReference type="PRINTS" id="PR00724">
    <property type="entry name" value="CRBOXYPTASEC"/>
</dbReference>
<dbReference type="Pfam" id="PF00450">
    <property type="entry name" value="Peptidase_S10"/>
    <property type="match status" value="1"/>
</dbReference>
<evidence type="ECO:0000256" key="4">
    <source>
        <dbReference type="SAM" id="SignalP"/>
    </source>
</evidence>
<feature type="chain" id="PRO_5043641905" description="Serine carboxypeptidase-like 18" evidence="4">
    <location>
        <begin position="20"/>
        <end position="443"/>
    </location>
</feature>
<comment type="caution">
    <text evidence="5">The sequence shown here is derived from an EMBL/GenBank/DDBJ whole genome shotgun (WGS) entry which is preliminary data.</text>
</comment>
<evidence type="ECO:0000256" key="2">
    <source>
        <dbReference type="ARBA" id="ARBA00022729"/>
    </source>
</evidence>
<dbReference type="FunFam" id="3.40.50.12670:FF:000001">
    <property type="entry name" value="Carboxypeptidase"/>
    <property type="match status" value="1"/>
</dbReference>
<evidence type="ECO:0000256" key="3">
    <source>
        <dbReference type="ARBA" id="ARBA00023180"/>
    </source>
</evidence>
<dbReference type="InterPro" id="IPR001563">
    <property type="entry name" value="Peptidase_S10"/>
</dbReference>
<keyword evidence="3" id="KW-0325">Glycoprotein</keyword>
<dbReference type="GO" id="GO:0004185">
    <property type="term" value="F:serine-type carboxypeptidase activity"/>
    <property type="evidence" value="ECO:0007669"/>
    <property type="project" value="InterPro"/>
</dbReference>
<dbReference type="PANTHER" id="PTHR11802:SF461">
    <property type="entry name" value="OS02G0687900 PROTEIN"/>
    <property type="match status" value="1"/>
</dbReference>
<dbReference type="EMBL" id="JAGFBR010000007">
    <property type="protein sequence ID" value="KAH0464416.1"/>
    <property type="molecule type" value="Genomic_DNA"/>
</dbReference>
<evidence type="ECO:0008006" key="7">
    <source>
        <dbReference type="Google" id="ProtNLM"/>
    </source>
</evidence>